<feature type="domain" description="PASTA" evidence="13">
    <location>
        <begin position="488"/>
        <end position="554"/>
    </location>
</feature>
<feature type="domain" description="Protein kinase" evidence="12">
    <location>
        <begin position="9"/>
        <end position="265"/>
    </location>
</feature>
<keyword evidence="15" id="KW-1185">Reference proteome</keyword>
<keyword evidence="2" id="KW-0723">Serine/threonine-protein kinase</keyword>
<evidence type="ECO:0000256" key="8">
    <source>
        <dbReference type="ARBA" id="ARBA00048679"/>
    </source>
</evidence>
<evidence type="ECO:0000256" key="9">
    <source>
        <dbReference type="PROSITE-ProRule" id="PRU10141"/>
    </source>
</evidence>
<dbReference type="Gene3D" id="3.30.200.20">
    <property type="entry name" value="Phosphorylase Kinase, domain 1"/>
    <property type="match status" value="1"/>
</dbReference>
<evidence type="ECO:0000313" key="15">
    <source>
        <dbReference type="Proteomes" id="UP000243024"/>
    </source>
</evidence>
<dbReference type="CDD" id="cd06577">
    <property type="entry name" value="PASTA_pknB"/>
    <property type="match status" value="3"/>
</dbReference>
<feature type="region of interest" description="Disordered" evidence="10">
    <location>
        <begin position="302"/>
        <end position="390"/>
    </location>
</feature>
<comment type="caution">
    <text evidence="14">The sequence shown here is derived from an EMBL/GenBank/DDBJ whole genome shotgun (WGS) entry which is preliminary data.</text>
</comment>
<name>A0A179IRY6_HYDSH</name>
<reference evidence="14 15" key="1">
    <citation type="submission" date="2015-09" db="EMBL/GenBank/DDBJ databases">
        <title>Draft genome sequence of Hydrogenibacillus schlegelii DSM 2000.</title>
        <authorList>
            <person name="Hemp J."/>
        </authorList>
    </citation>
    <scope>NUCLEOTIDE SEQUENCE [LARGE SCALE GENOMIC DNA]</scope>
    <source>
        <strain evidence="14 15">MA 48</strain>
    </source>
</reference>
<feature type="compositionally biased region" description="Gly residues" evidence="10">
    <location>
        <begin position="717"/>
        <end position="730"/>
    </location>
</feature>
<dbReference type="PROSITE" id="PS51178">
    <property type="entry name" value="PASTA"/>
    <property type="match status" value="3"/>
</dbReference>
<evidence type="ECO:0000256" key="6">
    <source>
        <dbReference type="ARBA" id="ARBA00022840"/>
    </source>
</evidence>
<dbReference type="GO" id="GO:0004674">
    <property type="term" value="F:protein serine/threonine kinase activity"/>
    <property type="evidence" value="ECO:0007669"/>
    <property type="project" value="UniProtKB-KW"/>
</dbReference>
<dbReference type="Gene3D" id="1.10.510.10">
    <property type="entry name" value="Transferase(Phosphotransferase) domain 1"/>
    <property type="match status" value="1"/>
</dbReference>
<keyword evidence="11" id="KW-0472">Membrane</keyword>
<evidence type="ECO:0000256" key="7">
    <source>
        <dbReference type="ARBA" id="ARBA00047899"/>
    </source>
</evidence>
<feature type="transmembrane region" description="Helical" evidence="11">
    <location>
        <begin position="395"/>
        <end position="422"/>
    </location>
</feature>
<dbReference type="Pfam" id="PF00069">
    <property type="entry name" value="Pkinase"/>
    <property type="match status" value="1"/>
</dbReference>
<comment type="catalytic activity">
    <reaction evidence="7">
        <text>L-threonyl-[protein] + ATP = O-phospho-L-threonyl-[protein] + ADP + H(+)</text>
        <dbReference type="Rhea" id="RHEA:46608"/>
        <dbReference type="Rhea" id="RHEA-COMP:11060"/>
        <dbReference type="Rhea" id="RHEA-COMP:11605"/>
        <dbReference type="ChEBI" id="CHEBI:15378"/>
        <dbReference type="ChEBI" id="CHEBI:30013"/>
        <dbReference type="ChEBI" id="CHEBI:30616"/>
        <dbReference type="ChEBI" id="CHEBI:61977"/>
        <dbReference type="ChEBI" id="CHEBI:456216"/>
        <dbReference type="EC" id="2.7.11.1"/>
    </reaction>
</comment>
<dbReference type="Pfam" id="PF03793">
    <property type="entry name" value="PASTA"/>
    <property type="match status" value="3"/>
</dbReference>
<dbReference type="PROSITE" id="PS50011">
    <property type="entry name" value="PROTEIN_KINASE_DOM"/>
    <property type="match status" value="1"/>
</dbReference>
<dbReference type="PANTHER" id="PTHR43289:SF34">
    <property type="entry name" value="SERINE_THREONINE-PROTEIN KINASE YBDM-RELATED"/>
    <property type="match status" value="1"/>
</dbReference>
<protein>
    <recommendedName>
        <fullName evidence="1">non-specific serine/threonine protein kinase</fullName>
        <ecNumber evidence="1">2.7.11.1</ecNumber>
    </recommendedName>
</protein>
<dbReference type="CDD" id="cd14014">
    <property type="entry name" value="STKc_PknB_like"/>
    <property type="match status" value="1"/>
</dbReference>
<dbReference type="Gene3D" id="3.30.10.20">
    <property type="match status" value="3"/>
</dbReference>
<dbReference type="InterPro" id="IPR017441">
    <property type="entry name" value="Protein_kinase_ATP_BS"/>
</dbReference>
<evidence type="ECO:0000256" key="5">
    <source>
        <dbReference type="ARBA" id="ARBA00022777"/>
    </source>
</evidence>
<dbReference type="PROSITE" id="PS00107">
    <property type="entry name" value="PROTEIN_KINASE_ATP"/>
    <property type="match status" value="1"/>
</dbReference>
<keyword evidence="3" id="KW-0808">Transferase</keyword>
<gene>
    <name evidence="14" type="ORF">SA87_06240</name>
</gene>
<dbReference type="SMART" id="SM00220">
    <property type="entry name" value="S_TKc"/>
    <property type="match status" value="1"/>
</dbReference>
<evidence type="ECO:0000313" key="14">
    <source>
        <dbReference type="EMBL" id="OAR05095.1"/>
    </source>
</evidence>
<feature type="region of interest" description="Disordered" evidence="10">
    <location>
        <begin position="266"/>
        <end position="285"/>
    </location>
</feature>
<dbReference type="AlphaFoldDB" id="A0A179IRY6"/>
<evidence type="ECO:0000259" key="12">
    <source>
        <dbReference type="PROSITE" id="PS50011"/>
    </source>
</evidence>
<dbReference type="FunFam" id="1.10.510.10:FF:000021">
    <property type="entry name" value="Serine/threonine protein kinase"/>
    <property type="match status" value="1"/>
</dbReference>
<feature type="domain" description="PASTA" evidence="13">
    <location>
        <begin position="555"/>
        <end position="622"/>
    </location>
</feature>
<evidence type="ECO:0000256" key="10">
    <source>
        <dbReference type="SAM" id="MobiDB-lite"/>
    </source>
</evidence>
<dbReference type="PROSITE" id="PS00108">
    <property type="entry name" value="PROTEIN_KINASE_ST"/>
    <property type="match status" value="1"/>
</dbReference>
<feature type="domain" description="PASTA" evidence="13">
    <location>
        <begin position="421"/>
        <end position="487"/>
    </location>
</feature>
<feature type="compositionally biased region" description="Basic and acidic residues" evidence="10">
    <location>
        <begin position="366"/>
        <end position="375"/>
    </location>
</feature>
<feature type="compositionally biased region" description="Basic and acidic residues" evidence="10">
    <location>
        <begin position="328"/>
        <end position="340"/>
    </location>
</feature>
<keyword evidence="11" id="KW-0812">Transmembrane</keyword>
<dbReference type="EMBL" id="JXBB01000005">
    <property type="protein sequence ID" value="OAR05095.1"/>
    <property type="molecule type" value="Genomic_DNA"/>
</dbReference>
<keyword evidence="5" id="KW-0418">Kinase</keyword>
<evidence type="ECO:0000256" key="3">
    <source>
        <dbReference type="ARBA" id="ARBA00022679"/>
    </source>
</evidence>
<evidence type="ECO:0000256" key="1">
    <source>
        <dbReference type="ARBA" id="ARBA00012513"/>
    </source>
</evidence>
<evidence type="ECO:0000256" key="11">
    <source>
        <dbReference type="SAM" id="Phobius"/>
    </source>
</evidence>
<dbReference type="STRING" id="1484.SA87_06240"/>
<feature type="region of interest" description="Disordered" evidence="10">
    <location>
        <begin position="708"/>
        <end position="748"/>
    </location>
</feature>
<keyword evidence="4 9" id="KW-0547">Nucleotide-binding</keyword>
<keyword evidence="11" id="KW-1133">Transmembrane helix</keyword>
<dbReference type="SMART" id="SM00740">
    <property type="entry name" value="PASTA"/>
    <property type="match status" value="3"/>
</dbReference>
<keyword evidence="6 9" id="KW-0067">ATP-binding</keyword>
<dbReference type="InterPro" id="IPR011009">
    <property type="entry name" value="Kinase-like_dom_sf"/>
</dbReference>
<proteinExistence type="predicted"/>
<feature type="binding site" evidence="9">
    <location>
        <position position="38"/>
    </location>
    <ligand>
        <name>ATP</name>
        <dbReference type="ChEBI" id="CHEBI:30616"/>
    </ligand>
</feature>
<feature type="compositionally biased region" description="Basic and acidic residues" evidence="10">
    <location>
        <begin position="266"/>
        <end position="276"/>
    </location>
</feature>
<accession>A0A179IRY6</accession>
<dbReference type="NCBIfam" id="NF033483">
    <property type="entry name" value="PknB_PASTA_kin"/>
    <property type="match status" value="1"/>
</dbReference>
<organism evidence="14 15">
    <name type="scientific">Hydrogenibacillus schlegelii</name>
    <name type="common">Bacillus schlegelii</name>
    <dbReference type="NCBI Taxonomy" id="1484"/>
    <lineage>
        <taxon>Bacteria</taxon>
        <taxon>Bacillati</taxon>
        <taxon>Bacillota</taxon>
        <taxon>Bacilli</taxon>
        <taxon>Bacillales</taxon>
        <taxon>Bacillales Family X. Incertae Sedis</taxon>
        <taxon>Hydrogenibacillus</taxon>
    </lineage>
</organism>
<dbReference type="PANTHER" id="PTHR43289">
    <property type="entry name" value="MITOGEN-ACTIVATED PROTEIN KINASE KINASE KINASE 20-RELATED"/>
    <property type="match status" value="1"/>
</dbReference>
<dbReference type="InterPro" id="IPR008271">
    <property type="entry name" value="Ser/Thr_kinase_AS"/>
</dbReference>
<comment type="catalytic activity">
    <reaction evidence="8">
        <text>L-seryl-[protein] + ATP = O-phospho-L-seryl-[protein] + ADP + H(+)</text>
        <dbReference type="Rhea" id="RHEA:17989"/>
        <dbReference type="Rhea" id="RHEA-COMP:9863"/>
        <dbReference type="Rhea" id="RHEA-COMP:11604"/>
        <dbReference type="ChEBI" id="CHEBI:15378"/>
        <dbReference type="ChEBI" id="CHEBI:29999"/>
        <dbReference type="ChEBI" id="CHEBI:30616"/>
        <dbReference type="ChEBI" id="CHEBI:83421"/>
        <dbReference type="ChEBI" id="CHEBI:456216"/>
        <dbReference type="EC" id="2.7.11.1"/>
    </reaction>
</comment>
<evidence type="ECO:0000256" key="2">
    <source>
        <dbReference type="ARBA" id="ARBA00022527"/>
    </source>
</evidence>
<evidence type="ECO:0000256" key="4">
    <source>
        <dbReference type="ARBA" id="ARBA00022741"/>
    </source>
</evidence>
<dbReference type="GO" id="GO:0005524">
    <property type="term" value="F:ATP binding"/>
    <property type="evidence" value="ECO:0007669"/>
    <property type="project" value="UniProtKB-UniRule"/>
</dbReference>
<dbReference type="SUPFAM" id="SSF56112">
    <property type="entry name" value="Protein kinase-like (PK-like)"/>
    <property type="match status" value="1"/>
</dbReference>
<sequence length="776" mass="82543">MTETIRSRYRIEVPIGGGGMAVVYRGTDLLLGRPIAVKRMRPEFRGDTALVRRFYREAQAAACIVHPNIVTLYDVGEDEDGPYIIMEYVEGETLKALIAREAPLPPERIVAVGADILDALETAHRAGIVHRDIKPHNILLDRTGRVKVTDFGIARAVTQETLTDDRTFGSVPYFSPEQARGGVVGPASDLYSLGVVLFEMATGRLPFDGEDPVAVALKHVSAPPPSPRELNPALPGGLANVILRALAKHPEDRHPDAAAMRRDLLTALRPERRDEPPIGDPAGRWADEETIAFRPLPAVPAAARKGATPANRPEADGPNEDGGVRPGPGERKGSFSENDGKTSGGSPPGRAEGLLPEADTLPGEGGRPEESRPPAEGDGDPGAPGAAPPDRRRRWLFAGTGALLVLLLLVVLGRAIAGALIVPEVEVPNVTGQDRAAAEAALNALGLVPAFDERFNDEAPAGQVIAQTPAAGERAKRGTPVELIVSLGPRTVVMPSVVGLSREAAEAELKDFSSITVTEAYDDEAPKGTVIRQTPAAGDRVVPQKTAVELVVSLGRRYFDMPDLVGLTKEEAESLLLKHDLVLKAIREEPSYFPKGRVFAQWPVKPGETVTAGQEITLFVSSGLKSDARVVEYPVSVLPASGRATTVNILLRDARTPSGRVVVQETVTGPKEYTVEVVVAPGRDGTIEVYENGVLTRQKIIRYADVEAPAAPPSSEGGSGMGADGGGEAGGSDPDRGPTGNVGPGGDRNLARKWARQAYFFWWRVQTAWADAGGER</sequence>
<dbReference type="OrthoDB" id="9788659at2"/>
<evidence type="ECO:0000259" key="13">
    <source>
        <dbReference type="PROSITE" id="PS51178"/>
    </source>
</evidence>
<dbReference type="InterPro" id="IPR005543">
    <property type="entry name" value="PASTA_dom"/>
</dbReference>
<dbReference type="RefSeq" id="WP_066198897.1">
    <property type="nucleotide sequence ID" value="NZ_CBCSAS010000019.1"/>
</dbReference>
<dbReference type="Proteomes" id="UP000243024">
    <property type="component" value="Unassembled WGS sequence"/>
</dbReference>
<dbReference type="EC" id="2.7.11.1" evidence="1"/>
<dbReference type="InterPro" id="IPR000719">
    <property type="entry name" value="Prot_kinase_dom"/>
</dbReference>